<dbReference type="InterPro" id="IPR020846">
    <property type="entry name" value="MFS_dom"/>
</dbReference>
<sequence length="435" mass="47960">MTDTNNTLRVPSSPIEPSSPRPHDDSTVHGTVLDIEHMPVTDDPRKWSNFRKNFVLLQVAFGSMIAGLSANIQNREFYIPLKTQATSIEQMEADLNASSSQISLTIALFILFQGAMPLLWSAVSEVKGRKAVYVSSLSIFFAGSLVVATSKTIGLQVLRNSSRLIMLTILAGPKAAETSSYSSSAVMAIGAATLADIFDPAERGTKMGIYYMAPLLGPSLGPLLGGALTTAFDWRGPFYFLAIVAGLVSLSFLLLFKDTFRRERSLAYQTALKRHLKEEALHEQKMMQKKMSVPSEDVRKTEKPATPPEVEVNANNDVEKQVEVHKKVQDMKLFLMDINPIKPLWIVLRRPNNFCILASSGLLFAFCFVVPYTMSRTLGTFYGYNAFEIGLVLLSFGIGSMAGSILGGRWSDYQLTKLKAANDGKGYPEVYRQIS</sequence>
<dbReference type="GO" id="GO:0022857">
    <property type="term" value="F:transmembrane transporter activity"/>
    <property type="evidence" value="ECO:0007669"/>
    <property type="project" value="InterPro"/>
</dbReference>
<comment type="caution">
    <text evidence="8">The sequence shown here is derived from an EMBL/GenBank/DDBJ whole genome shotgun (WGS) entry which is preliminary data.</text>
</comment>
<keyword evidence="3 6" id="KW-1133">Transmembrane helix</keyword>
<evidence type="ECO:0000256" key="6">
    <source>
        <dbReference type="SAM" id="Phobius"/>
    </source>
</evidence>
<feature type="transmembrane region" description="Helical" evidence="6">
    <location>
        <begin position="178"/>
        <end position="198"/>
    </location>
</feature>
<evidence type="ECO:0000313" key="9">
    <source>
        <dbReference type="Proteomes" id="UP000054988"/>
    </source>
</evidence>
<feature type="transmembrane region" description="Helical" evidence="6">
    <location>
        <begin position="386"/>
        <end position="407"/>
    </location>
</feature>
<dbReference type="AlphaFoldDB" id="A0A0W0FF27"/>
<feature type="domain" description="Major facilitator superfamily (MFS) profile" evidence="7">
    <location>
        <begin position="55"/>
        <end position="435"/>
    </location>
</feature>
<proteinExistence type="predicted"/>
<dbReference type="Gene3D" id="1.20.1250.20">
    <property type="entry name" value="MFS general substrate transporter like domains"/>
    <property type="match status" value="1"/>
</dbReference>
<keyword evidence="2 6" id="KW-0812">Transmembrane</keyword>
<dbReference type="EMBL" id="LATX01002023">
    <property type="protein sequence ID" value="KTB34886.1"/>
    <property type="molecule type" value="Genomic_DNA"/>
</dbReference>
<evidence type="ECO:0000259" key="7">
    <source>
        <dbReference type="PROSITE" id="PS50850"/>
    </source>
</evidence>
<evidence type="ECO:0000313" key="8">
    <source>
        <dbReference type="EMBL" id="KTB34886.1"/>
    </source>
</evidence>
<evidence type="ECO:0000256" key="3">
    <source>
        <dbReference type="ARBA" id="ARBA00022989"/>
    </source>
</evidence>
<feature type="transmembrane region" description="Helical" evidence="6">
    <location>
        <begin position="132"/>
        <end position="158"/>
    </location>
</feature>
<feature type="transmembrane region" description="Helical" evidence="6">
    <location>
        <begin position="210"/>
        <end position="232"/>
    </location>
</feature>
<gene>
    <name evidence="8" type="ORF">WG66_12519</name>
</gene>
<dbReference type="eggNOG" id="KOG0255">
    <property type="taxonomic scope" value="Eukaryota"/>
</dbReference>
<evidence type="ECO:0000256" key="4">
    <source>
        <dbReference type="ARBA" id="ARBA00023136"/>
    </source>
</evidence>
<dbReference type="InterPro" id="IPR036259">
    <property type="entry name" value="MFS_trans_sf"/>
</dbReference>
<dbReference type="Pfam" id="PF07690">
    <property type="entry name" value="MFS_1"/>
    <property type="match status" value="1"/>
</dbReference>
<evidence type="ECO:0000256" key="2">
    <source>
        <dbReference type="ARBA" id="ARBA00022692"/>
    </source>
</evidence>
<dbReference type="PANTHER" id="PTHR23502:SF5">
    <property type="entry name" value="QUINIDINE RESISTANCE PROTEIN 3"/>
    <property type="match status" value="1"/>
</dbReference>
<feature type="transmembrane region" description="Helical" evidence="6">
    <location>
        <begin position="54"/>
        <end position="72"/>
    </location>
</feature>
<organism evidence="8 9">
    <name type="scientific">Moniliophthora roreri</name>
    <name type="common">Frosty pod rot fungus</name>
    <name type="synonym">Monilia roreri</name>
    <dbReference type="NCBI Taxonomy" id="221103"/>
    <lineage>
        <taxon>Eukaryota</taxon>
        <taxon>Fungi</taxon>
        <taxon>Dikarya</taxon>
        <taxon>Basidiomycota</taxon>
        <taxon>Agaricomycotina</taxon>
        <taxon>Agaricomycetes</taxon>
        <taxon>Agaricomycetidae</taxon>
        <taxon>Agaricales</taxon>
        <taxon>Marasmiineae</taxon>
        <taxon>Marasmiaceae</taxon>
        <taxon>Moniliophthora</taxon>
    </lineage>
</organism>
<evidence type="ECO:0000256" key="1">
    <source>
        <dbReference type="ARBA" id="ARBA00004141"/>
    </source>
</evidence>
<dbReference type="GO" id="GO:0005886">
    <property type="term" value="C:plasma membrane"/>
    <property type="evidence" value="ECO:0007669"/>
    <property type="project" value="TreeGrafter"/>
</dbReference>
<dbReference type="PROSITE" id="PS50850">
    <property type="entry name" value="MFS"/>
    <property type="match status" value="1"/>
</dbReference>
<feature type="transmembrane region" description="Helical" evidence="6">
    <location>
        <begin position="238"/>
        <end position="256"/>
    </location>
</feature>
<dbReference type="Gene3D" id="1.20.1720.10">
    <property type="entry name" value="Multidrug resistance protein D"/>
    <property type="match status" value="1"/>
</dbReference>
<feature type="region of interest" description="Disordered" evidence="5">
    <location>
        <begin position="1"/>
        <end position="28"/>
    </location>
</feature>
<feature type="transmembrane region" description="Helical" evidence="6">
    <location>
        <begin position="101"/>
        <end position="120"/>
    </location>
</feature>
<feature type="compositionally biased region" description="Polar residues" evidence="5">
    <location>
        <begin position="1"/>
        <end position="10"/>
    </location>
</feature>
<protein>
    <recommendedName>
        <fullName evidence="7">Major facilitator superfamily (MFS) profile domain-containing protein</fullName>
    </recommendedName>
</protein>
<comment type="subcellular location">
    <subcellularLocation>
        <location evidence="1">Membrane</location>
        <topology evidence="1">Multi-pass membrane protein</topology>
    </subcellularLocation>
</comment>
<feature type="transmembrane region" description="Helical" evidence="6">
    <location>
        <begin position="354"/>
        <end position="374"/>
    </location>
</feature>
<reference evidence="8 9" key="1">
    <citation type="submission" date="2015-12" db="EMBL/GenBank/DDBJ databases">
        <title>Draft genome sequence of Moniliophthora roreri, the causal agent of frosty pod rot of cacao.</title>
        <authorList>
            <person name="Aime M.C."/>
            <person name="Diaz-Valderrama J.R."/>
            <person name="Kijpornyongpan T."/>
            <person name="Phillips-Mora W."/>
        </authorList>
    </citation>
    <scope>NUCLEOTIDE SEQUENCE [LARGE SCALE GENOMIC DNA]</scope>
    <source>
        <strain evidence="8 9">MCA 2952</strain>
    </source>
</reference>
<keyword evidence="4 6" id="KW-0472">Membrane</keyword>
<dbReference type="PANTHER" id="PTHR23502">
    <property type="entry name" value="MAJOR FACILITATOR SUPERFAMILY"/>
    <property type="match status" value="1"/>
</dbReference>
<dbReference type="SUPFAM" id="SSF103473">
    <property type="entry name" value="MFS general substrate transporter"/>
    <property type="match status" value="1"/>
</dbReference>
<dbReference type="InterPro" id="IPR011701">
    <property type="entry name" value="MFS"/>
</dbReference>
<evidence type="ECO:0000256" key="5">
    <source>
        <dbReference type="SAM" id="MobiDB-lite"/>
    </source>
</evidence>
<dbReference type="Proteomes" id="UP000054988">
    <property type="component" value="Unassembled WGS sequence"/>
</dbReference>
<accession>A0A0W0FF27</accession>
<name>A0A0W0FF27_MONRR</name>